<gene>
    <name evidence="2" type="ORF">SEMRO_69_G038510.1</name>
</gene>
<comment type="caution">
    <text evidence="2">The sequence shown here is derived from an EMBL/GenBank/DDBJ whole genome shotgun (WGS) entry which is preliminary data.</text>
</comment>
<evidence type="ECO:0000313" key="3">
    <source>
        <dbReference type="Proteomes" id="UP001153069"/>
    </source>
</evidence>
<evidence type="ECO:0000313" key="2">
    <source>
        <dbReference type="EMBL" id="CAB9499803.1"/>
    </source>
</evidence>
<name>A0A9N8DB73_9STRA</name>
<dbReference type="AlphaFoldDB" id="A0A9N8DB73"/>
<accession>A0A9N8DB73</accession>
<organism evidence="2 3">
    <name type="scientific">Seminavis robusta</name>
    <dbReference type="NCBI Taxonomy" id="568900"/>
    <lineage>
        <taxon>Eukaryota</taxon>
        <taxon>Sar</taxon>
        <taxon>Stramenopiles</taxon>
        <taxon>Ochrophyta</taxon>
        <taxon>Bacillariophyta</taxon>
        <taxon>Bacillariophyceae</taxon>
        <taxon>Bacillariophycidae</taxon>
        <taxon>Naviculales</taxon>
        <taxon>Naviculaceae</taxon>
        <taxon>Seminavis</taxon>
    </lineage>
</organism>
<keyword evidence="3" id="KW-1185">Reference proteome</keyword>
<dbReference type="Proteomes" id="UP001153069">
    <property type="component" value="Unassembled WGS sequence"/>
</dbReference>
<proteinExistence type="predicted"/>
<reference evidence="2" key="1">
    <citation type="submission" date="2020-06" db="EMBL/GenBank/DDBJ databases">
        <authorList>
            <consortium name="Plant Systems Biology data submission"/>
        </authorList>
    </citation>
    <scope>NUCLEOTIDE SEQUENCE</scope>
    <source>
        <strain evidence="2">D6</strain>
    </source>
</reference>
<evidence type="ECO:0000256" key="1">
    <source>
        <dbReference type="SAM" id="MobiDB-lite"/>
    </source>
</evidence>
<dbReference type="EMBL" id="CAICTM010000068">
    <property type="protein sequence ID" value="CAB9499803.1"/>
    <property type="molecule type" value="Genomic_DNA"/>
</dbReference>
<protein>
    <submittedName>
        <fullName evidence="2">Uncharacterized protein</fullName>
    </submittedName>
</protein>
<feature type="region of interest" description="Disordered" evidence="1">
    <location>
        <begin position="74"/>
        <end position="97"/>
    </location>
</feature>
<sequence>MDWIAYTSELNGQGVQLLGFGDDALALEYFKVALETISYVANACNENGGSVPKMMPPVPRNLHLVAPKTASVGAPNLTPPMAATDAPQYRPHETESTSAAEPWIHSASVKNGGDNHFVYTKALTFTSTPVLSPANISFYIGVIEFNMGLTLHFLSRRLGEKFLFSALTVYDFSLEHIKNSGYGIECSKLLLFAALNNKAALLYDLSSYETARDVLTSLLDSIHNCKKAGILSSIDDQDLEGFLFNVMLLRGATIAPAA</sequence>